<evidence type="ECO:0000259" key="9">
    <source>
        <dbReference type="Pfam" id="PF01138"/>
    </source>
</evidence>
<comment type="caution">
    <text evidence="10">The sequence shown here is derived from an EMBL/GenBank/DDBJ whole genome shotgun (WGS) entry which is preliminary data.</text>
</comment>
<dbReference type="GO" id="GO:0071051">
    <property type="term" value="P:poly(A)-dependent snoRNA 3'-end processing"/>
    <property type="evidence" value="ECO:0007669"/>
    <property type="project" value="TreeGrafter"/>
</dbReference>
<comment type="subcellular location">
    <subcellularLocation>
        <location evidence="2">Cytoplasm</location>
    </subcellularLocation>
    <subcellularLocation>
        <location evidence="1">Nucleus</location>
    </subcellularLocation>
</comment>
<dbReference type="CDD" id="cd11371">
    <property type="entry name" value="RNase_PH_MTR3"/>
    <property type="match status" value="1"/>
</dbReference>
<evidence type="ECO:0000313" key="11">
    <source>
        <dbReference type="Proteomes" id="UP000232323"/>
    </source>
</evidence>
<evidence type="ECO:0000256" key="2">
    <source>
        <dbReference type="ARBA" id="ARBA00004496"/>
    </source>
</evidence>
<evidence type="ECO:0000256" key="7">
    <source>
        <dbReference type="ARBA" id="ARBA00022884"/>
    </source>
</evidence>
<dbReference type="InterPro" id="IPR027408">
    <property type="entry name" value="PNPase/RNase_PH_dom_sf"/>
</dbReference>
<dbReference type="AlphaFoldDB" id="A0A250WWK0"/>
<dbReference type="GO" id="GO:0034475">
    <property type="term" value="P:U4 snRNA 3'-end processing"/>
    <property type="evidence" value="ECO:0007669"/>
    <property type="project" value="TreeGrafter"/>
</dbReference>
<dbReference type="InterPro" id="IPR050080">
    <property type="entry name" value="RNase_PH"/>
</dbReference>
<keyword evidence="6" id="KW-0271">Exosome</keyword>
<accession>A0A250WWK0</accession>
<dbReference type="PANTHER" id="PTHR11953:SF2">
    <property type="entry name" value="EXOSOME COMPLEX COMPONENT MTR3"/>
    <property type="match status" value="1"/>
</dbReference>
<dbReference type="InterPro" id="IPR020568">
    <property type="entry name" value="Ribosomal_Su5_D2-typ_SF"/>
</dbReference>
<dbReference type="PANTHER" id="PTHR11953">
    <property type="entry name" value="EXOSOME COMPLEX COMPONENT"/>
    <property type="match status" value="1"/>
</dbReference>
<gene>
    <name evidence="10" type="ORF">CEUSTIGMA_g2635.t1</name>
</gene>
<feature type="domain" description="Exoribonuclease phosphorolytic" evidence="9">
    <location>
        <begin position="15"/>
        <end position="143"/>
    </location>
</feature>
<dbReference type="SUPFAM" id="SSF55666">
    <property type="entry name" value="Ribonuclease PH domain 2-like"/>
    <property type="match status" value="1"/>
</dbReference>
<organism evidence="10 11">
    <name type="scientific">Chlamydomonas eustigma</name>
    <dbReference type="NCBI Taxonomy" id="1157962"/>
    <lineage>
        <taxon>Eukaryota</taxon>
        <taxon>Viridiplantae</taxon>
        <taxon>Chlorophyta</taxon>
        <taxon>core chlorophytes</taxon>
        <taxon>Chlorophyceae</taxon>
        <taxon>CS clade</taxon>
        <taxon>Chlamydomonadales</taxon>
        <taxon>Chlamydomonadaceae</taxon>
        <taxon>Chlamydomonas</taxon>
    </lineage>
</organism>
<dbReference type="Pfam" id="PF01138">
    <property type="entry name" value="RNase_PH"/>
    <property type="match status" value="1"/>
</dbReference>
<proteinExistence type="inferred from homology"/>
<dbReference type="GO" id="GO:0000177">
    <property type="term" value="C:cytoplasmic exosome (RNase complex)"/>
    <property type="evidence" value="ECO:0007669"/>
    <property type="project" value="TreeGrafter"/>
</dbReference>
<keyword evidence="5" id="KW-0698">rRNA processing</keyword>
<dbReference type="Proteomes" id="UP000232323">
    <property type="component" value="Unassembled WGS sequence"/>
</dbReference>
<reference evidence="10 11" key="1">
    <citation type="submission" date="2017-08" db="EMBL/GenBank/DDBJ databases">
        <title>Acidophilic green algal genome provides insights into adaptation to an acidic environment.</title>
        <authorList>
            <person name="Hirooka S."/>
            <person name="Hirose Y."/>
            <person name="Kanesaki Y."/>
            <person name="Higuchi S."/>
            <person name="Fujiwara T."/>
            <person name="Onuma R."/>
            <person name="Era A."/>
            <person name="Ohbayashi R."/>
            <person name="Uzuka A."/>
            <person name="Nozaki H."/>
            <person name="Yoshikawa H."/>
            <person name="Miyagishima S.Y."/>
        </authorList>
    </citation>
    <scope>NUCLEOTIDE SEQUENCE [LARGE SCALE GENOMIC DNA]</scope>
    <source>
        <strain evidence="10 11">NIES-2499</strain>
    </source>
</reference>
<evidence type="ECO:0000256" key="1">
    <source>
        <dbReference type="ARBA" id="ARBA00004123"/>
    </source>
</evidence>
<dbReference type="InterPro" id="IPR036345">
    <property type="entry name" value="ExoRNase_PH_dom2_sf"/>
</dbReference>
<evidence type="ECO:0000256" key="8">
    <source>
        <dbReference type="ARBA" id="ARBA00023242"/>
    </source>
</evidence>
<keyword evidence="8" id="KW-0539">Nucleus</keyword>
<evidence type="ECO:0000256" key="5">
    <source>
        <dbReference type="ARBA" id="ARBA00022552"/>
    </source>
</evidence>
<sequence>MTSTSGRLDGRGFEEFRPFFINTNVISQARGSAYAEFSNTKIMAGVYGPRQSERKFGFSERGRLHCDVRLAAFAAQGLTKQQQVTHERNLSEALQNALSASVQLQKIPKSSVDVFVMVLESGGADLAVAITAASVALADTGIELFDIVPACQVIKRGGVIYLDPTAAEEEGKEASLLLAYMPSLSEVTQLDIQGCWGDSELKETIELCMGACVQLKTSMQDALILSVENTKSEV</sequence>
<comment type="similarity">
    <text evidence="3">Belongs to the RNase PH family.</text>
</comment>
<dbReference type="EMBL" id="BEGY01000011">
    <property type="protein sequence ID" value="GAX75191.1"/>
    <property type="molecule type" value="Genomic_DNA"/>
</dbReference>
<dbReference type="Gene3D" id="3.30.230.70">
    <property type="entry name" value="GHMP Kinase, N-terminal domain"/>
    <property type="match status" value="1"/>
</dbReference>
<dbReference type="GO" id="GO:0003723">
    <property type="term" value="F:RNA binding"/>
    <property type="evidence" value="ECO:0007669"/>
    <property type="project" value="UniProtKB-KW"/>
</dbReference>
<dbReference type="GO" id="GO:0006364">
    <property type="term" value="P:rRNA processing"/>
    <property type="evidence" value="ECO:0007669"/>
    <property type="project" value="UniProtKB-KW"/>
</dbReference>
<dbReference type="GO" id="GO:0000176">
    <property type="term" value="C:nuclear exosome (RNase complex)"/>
    <property type="evidence" value="ECO:0007669"/>
    <property type="project" value="TreeGrafter"/>
</dbReference>
<keyword evidence="4" id="KW-0963">Cytoplasm</keyword>
<name>A0A250WWK0_9CHLO</name>
<dbReference type="SUPFAM" id="SSF54211">
    <property type="entry name" value="Ribosomal protein S5 domain 2-like"/>
    <property type="match status" value="1"/>
</dbReference>
<dbReference type="GO" id="GO:0016075">
    <property type="term" value="P:rRNA catabolic process"/>
    <property type="evidence" value="ECO:0007669"/>
    <property type="project" value="TreeGrafter"/>
</dbReference>
<keyword evidence="11" id="KW-1185">Reference proteome</keyword>
<dbReference type="InterPro" id="IPR001247">
    <property type="entry name" value="ExoRNase_PH_dom1"/>
</dbReference>
<dbReference type="GO" id="GO:0071028">
    <property type="term" value="P:nuclear mRNA surveillance"/>
    <property type="evidence" value="ECO:0007669"/>
    <property type="project" value="TreeGrafter"/>
</dbReference>
<protein>
    <recommendedName>
        <fullName evidence="9">Exoribonuclease phosphorolytic domain-containing protein</fullName>
    </recommendedName>
</protein>
<evidence type="ECO:0000256" key="3">
    <source>
        <dbReference type="ARBA" id="ARBA00006678"/>
    </source>
</evidence>
<dbReference type="OrthoDB" id="27298at2759"/>
<dbReference type="STRING" id="1157962.A0A250WWK0"/>
<evidence type="ECO:0000256" key="6">
    <source>
        <dbReference type="ARBA" id="ARBA00022835"/>
    </source>
</evidence>
<evidence type="ECO:0000256" key="4">
    <source>
        <dbReference type="ARBA" id="ARBA00022490"/>
    </source>
</evidence>
<dbReference type="GO" id="GO:0005730">
    <property type="term" value="C:nucleolus"/>
    <property type="evidence" value="ECO:0007669"/>
    <property type="project" value="TreeGrafter"/>
</dbReference>
<evidence type="ECO:0000313" key="10">
    <source>
        <dbReference type="EMBL" id="GAX75191.1"/>
    </source>
</evidence>
<keyword evidence="7" id="KW-0694">RNA-binding</keyword>